<feature type="region of interest" description="Disordered" evidence="16">
    <location>
        <begin position="310"/>
        <end position="332"/>
    </location>
</feature>
<accession>A0A345EGC6</accession>
<organism evidence="18 19">
    <name type="scientific">Haloplanus rubicundus</name>
    <dbReference type="NCBI Taxonomy" id="1547898"/>
    <lineage>
        <taxon>Archaea</taxon>
        <taxon>Methanobacteriati</taxon>
        <taxon>Methanobacteriota</taxon>
        <taxon>Stenosarchaea group</taxon>
        <taxon>Halobacteria</taxon>
        <taxon>Halobacteriales</taxon>
        <taxon>Haloferacaceae</taxon>
        <taxon>Haloplanus</taxon>
    </lineage>
</organism>
<evidence type="ECO:0000256" key="8">
    <source>
        <dbReference type="ARBA" id="ARBA00023004"/>
    </source>
</evidence>
<evidence type="ECO:0000256" key="16">
    <source>
        <dbReference type="SAM" id="MobiDB-lite"/>
    </source>
</evidence>
<dbReference type="GO" id="GO:1901238">
    <property type="term" value="F:ABC-type tungstate transporter activity"/>
    <property type="evidence" value="ECO:0007669"/>
    <property type="project" value="UniProtKB-EC"/>
</dbReference>
<evidence type="ECO:0000256" key="10">
    <source>
        <dbReference type="ARBA" id="ARBA00023136"/>
    </source>
</evidence>
<dbReference type="PANTHER" id="PTHR42781">
    <property type="entry name" value="SPERMIDINE/PUTRESCINE IMPORT ATP-BINDING PROTEIN POTA"/>
    <property type="match status" value="1"/>
</dbReference>
<dbReference type="EC" id="7.3.2.6" evidence="13"/>
<evidence type="ECO:0000256" key="1">
    <source>
        <dbReference type="ARBA" id="ARBA00004202"/>
    </source>
</evidence>
<evidence type="ECO:0000256" key="6">
    <source>
        <dbReference type="ARBA" id="ARBA00022741"/>
    </source>
</evidence>
<evidence type="ECO:0000313" key="18">
    <source>
        <dbReference type="EMBL" id="AXG11248.1"/>
    </source>
</evidence>
<dbReference type="GO" id="GO:0005524">
    <property type="term" value="F:ATP binding"/>
    <property type="evidence" value="ECO:0007669"/>
    <property type="project" value="UniProtKB-KW"/>
</dbReference>
<sequence length="332" mass="34964">MTGGLRLDGVTKRYGRFELGPVDLAVDDEVVTVLGPSGCGKTTLLSLIAGTVSADDGSLTLDGRSLDGRPPEERGVGLVFQDGALFPHLTARENVAYAATAEARVDDLAATLEIRDLLDRRPAALSGGEAQRVALARTLAADPDALLLDEPLSSLDAPIRRRLRDELHDLFGALDVPVLYVTHDQRSATVLGDRIAVLRDGAVEQVGTPDAVLDRPESEFVARFTGCENVFEGTVVEDGVRVGGVTLPVATDRAVGTAVTACLRPSRVRLDPADDDAGLVGAVRRRLNEGDGWRVIVDLGGVDLVATVPPAAGRPLDPGDPVRASVDDVHLL</sequence>
<evidence type="ECO:0000256" key="9">
    <source>
        <dbReference type="ARBA" id="ARBA00023065"/>
    </source>
</evidence>
<dbReference type="Pfam" id="PF08402">
    <property type="entry name" value="TOBE_2"/>
    <property type="match status" value="1"/>
</dbReference>
<dbReference type="InterPro" id="IPR015853">
    <property type="entry name" value="ABC_transpr_FbpC"/>
</dbReference>
<reference evidence="18 19" key="1">
    <citation type="submission" date="2018-07" db="EMBL/GenBank/DDBJ databases">
        <title>Genome sequences of Haloplanus sp. CBA1112.</title>
        <authorList>
            <person name="Kim Y.B."/>
            <person name="Roh S.W."/>
        </authorList>
    </citation>
    <scope>NUCLEOTIDE SEQUENCE [LARGE SCALE GENOMIC DNA]</scope>
    <source>
        <strain evidence="18 19">CBA1112</strain>
    </source>
</reference>
<dbReference type="InterPro" id="IPR017871">
    <property type="entry name" value="ABC_transporter-like_CS"/>
</dbReference>
<dbReference type="InterPro" id="IPR050093">
    <property type="entry name" value="ABC_SmlMolc_Importer"/>
</dbReference>
<dbReference type="GO" id="GO:0016887">
    <property type="term" value="F:ATP hydrolysis activity"/>
    <property type="evidence" value="ECO:0007669"/>
    <property type="project" value="InterPro"/>
</dbReference>
<evidence type="ECO:0000256" key="15">
    <source>
        <dbReference type="ARBA" id="ARBA00047936"/>
    </source>
</evidence>
<evidence type="ECO:0000256" key="2">
    <source>
        <dbReference type="ARBA" id="ARBA00022448"/>
    </source>
</evidence>
<dbReference type="AlphaFoldDB" id="A0A345EGC6"/>
<comment type="subcellular location">
    <subcellularLocation>
        <location evidence="1">Cell membrane</location>
        <topology evidence="1">Peripheral membrane protein</topology>
    </subcellularLocation>
</comment>
<keyword evidence="7 18" id="KW-0067">ATP-binding</keyword>
<evidence type="ECO:0000256" key="5">
    <source>
        <dbReference type="ARBA" id="ARBA00022505"/>
    </source>
</evidence>
<dbReference type="InterPro" id="IPR013611">
    <property type="entry name" value="Transp-assoc_OB_typ2"/>
</dbReference>
<dbReference type="Pfam" id="PF00005">
    <property type="entry name" value="ABC_tran"/>
    <property type="match status" value="1"/>
</dbReference>
<evidence type="ECO:0000256" key="14">
    <source>
        <dbReference type="ARBA" id="ARBA00041133"/>
    </source>
</evidence>
<keyword evidence="2" id="KW-0813">Transport</keyword>
<evidence type="ECO:0000256" key="4">
    <source>
        <dbReference type="ARBA" id="ARBA00022496"/>
    </source>
</evidence>
<proteinExistence type="inferred from homology"/>
<comment type="similarity">
    <text evidence="11">Belongs to the ABC transporter superfamily. Sulfate/tungstate importer (TC 3.A.1.6) family.</text>
</comment>
<dbReference type="GeneID" id="37288532"/>
<dbReference type="InterPro" id="IPR003593">
    <property type="entry name" value="AAA+_ATPase"/>
</dbReference>
<dbReference type="SUPFAM" id="SSF50331">
    <property type="entry name" value="MOP-like"/>
    <property type="match status" value="1"/>
</dbReference>
<feature type="domain" description="ABC transporter" evidence="17">
    <location>
        <begin position="5"/>
        <end position="225"/>
    </location>
</feature>
<dbReference type="SMART" id="SM00382">
    <property type="entry name" value="AAA"/>
    <property type="match status" value="1"/>
</dbReference>
<comment type="catalytic activity">
    <reaction evidence="15">
        <text>tungstate(in) + ATP + H2O = tungstate(out) + ADP + phosphate + H(+)</text>
        <dbReference type="Rhea" id="RHEA:35027"/>
        <dbReference type="ChEBI" id="CHEBI:15377"/>
        <dbReference type="ChEBI" id="CHEBI:15378"/>
        <dbReference type="ChEBI" id="CHEBI:30616"/>
        <dbReference type="ChEBI" id="CHEBI:43474"/>
        <dbReference type="ChEBI" id="CHEBI:46502"/>
        <dbReference type="ChEBI" id="CHEBI:456216"/>
        <dbReference type="EC" id="7.3.2.6"/>
    </reaction>
</comment>
<dbReference type="InterPro" id="IPR003439">
    <property type="entry name" value="ABC_transporter-like_ATP-bd"/>
</dbReference>
<gene>
    <name evidence="18" type="ORF">DU484_16100</name>
</gene>
<evidence type="ECO:0000256" key="11">
    <source>
        <dbReference type="ARBA" id="ARBA00038307"/>
    </source>
</evidence>
<evidence type="ECO:0000256" key="13">
    <source>
        <dbReference type="ARBA" id="ARBA00039025"/>
    </source>
</evidence>
<dbReference type="PROSITE" id="PS50893">
    <property type="entry name" value="ABC_TRANSPORTER_2"/>
    <property type="match status" value="1"/>
</dbReference>
<dbReference type="Proteomes" id="UP000252985">
    <property type="component" value="Chromosome"/>
</dbReference>
<evidence type="ECO:0000256" key="3">
    <source>
        <dbReference type="ARBA" id="ARBA00022475"/>
    </source>
</evidence>
<dbReference type="SUPFAM" id="SSF52540">
    <property type="entry name" value="P-loop containing nucleoside triphosphate hydrolases"/>
    <property type="match status" value="1"/>
</dbReference>
<keyword evidence="8" id="KW-0408">Iron</keyword>
<protein>
    <recommendedName>
        <fullName evidence="14">Molybdate/tungstate import ATP-binding protein WtpC</fullName>
        <ecNumber evidence="13">7.3.2.6</ecNumber>
    </recommendedName>
</protein>
<dbReference type="EMBL" id="CP031148">
    <property type="protein sequence ID" value="AXG11248.1"/>
    <property type="molecule type" value="Genomic_DNA"/>
</dbReference>
<dbReference type="PANTHER" id="PTHR42781:SF4">
    <property type="entry name" value="SPERMIDINE_PUTRESCINE IMPORT ATP-BINDING PROTEIN POTA"/>
    <property type="match status" value="1"/>
</dbReference>
<dbReference type="InterPro" id="IPR008995">
    <property type="entry name" value="Mo/tungstate-bd_C_term_dom"/>
</dbReference>
<name>A0A345EGC6_9EURY</name>
<dbReference type="Gene3D" id="2.40.50.100">
    <property type="match status" value="1"/>
</dbReference>
<dbReference type="Gene3D" id="3.40.50.300">
    <property type="entry name" value="P-loop containing nucleotide triphosphate hydrolases"/>
    <property type="match status" value="1"/>
</dbReference>
<dbReference type="KEGG" id="haq:DU484_16100"/>
<dbReference type="CDD" id="cd03259">
    <property type="entry name" value="ABC_Carb_Solutes_like"/>
    <property type="match status" value="1"/>
</dbReference>
<dbReference type="InterPro" id="IPR027417">
    <property type="entry name" value="P-loop_NTPase"/>
</dbReference>
<dbReference type="GO" id="GO:0043190">
    <property type="term" value="C:ATP-binding cassette (ABC) transporter complex"/>
    <property type="evidence" value="ECO:0007669"/>
    <property type="project" value="InterPro"/>
</dbReference>
<keyword evidence="3" id="KW-1003">Cell membrane</keyword>
<evidence type="ECO:0000313" key="19">
    <source>
        <dbReference type="Proteomes" id="UP000252985"/>
    </source>
</evidence>
<dbReference type="GO" id="GO:0015408">
    <property type="term" value="F:ABC-type ferric iron transporter activity"/>
    <property type="evidence" value="ECO:0007669"/>
    <property type="project" value="InterPro"/>
</dbReference>
<keyword evidence="4" id="KW-0410">Iron transport</keyword>
<keyword evidence="5" id="KW-0500">Molybdenum</keyword>
<keyword evidence="10" id="KW-0472">Membrane</keyword>
<comment type="subunit">
    <text evidence="12">The complex is composed of two ATP-binding proteins (WtpC), two transmembrane proteins (WtpB) and a solute-binding protein (WtpA).</text>
</comment>
<keyword evidence="9" id="KW-0406">Ion transport</keyword>
<dbReference type="RefSeq" id="WP_114606436.1">
    <property type="nucleotide sequence ID" value="NZ_CP031148.1"/>
</dbReference>
<evidence type="ECO:0000256" key="12">
    <source>
        <dbReference type="ARBA" id="ARBA00038781"/>
    </source>
</evidence>
<dbReference type="PROSITE" id="PS00211">
    <property type="entry name" value="ABC_TRANSPORTER_1"/>
    <property type="match status" value="1"/>
</dbReference>
<evidence type="ECO:0000259" key="17">
    <source>
        <dbReference type="PROSITE" id="PS50893"/>
    </source>
</evidence>
<keyword evidence="6" id="KW-0547">Nucleotide-binding</keyword>
<evidence type="ECO:0000256" key="7">
    <source>
        <dbReference type="ARBA" id="ARBA00022840"/>
    </source>
</evidence>